<dbReference type="Pfam" id="PF13181">
    <property type="entry name" value="TPR_8"/>
    <property type="match status" value="1"/>
</dbReference>
<dbReference type="InterPro" id="IPR011990">
    <property type="entry name" value="TPR-like_helical_dom_sf"/>
</dbReference>
<dbReference type="PANTHER" id="PTHR43630:SF2">
    <property type="entry name" value="GLYCOSYLTRANSFERASE"/>
    <property type="match status" value="1"/>
</dbReference>
<comment type="caution">
    <text evidence="3">The sequence shown here is derived from an EMBL/GenBank/DDBJ whole genome shotgun (WGS) entry which is preliminary data.</text>
</comment>
<evidence type="ECO:0000313" key="4">
    <source>
        <dbReference type="Proteomes" id="UP000768462"/>
    </source>
</evidence>
<dbReference type="PANTHER" id="PTHR43630">
    <property type="entry name" value="POLY-BETA-1,6-N-ACETYL-D-GLUCOSAMINE SYNTHASE"/>
    <property type="match status" value="1"/>
</dbReference>
<dbReference type="SMART" id="SM00028">
    <property type="entry name" value="TPR"/>
    <property type="match status" value="3"/>
</dbReference>
<dbReference type="InterPro" id="IPR029044">
    <property type="entry name" value="Nucleotide-diphossugar_trans"/>
</dbReference>
<sequence length="602" mass="70357">MKNEVSLCMIVKNEENYLPSCLNSIKDIVDEIIIVDTGSTDKTVDIAKSFGAKVYYFPWHNNFSEARNESLKHATKDWILILDADDELSTKNQENLKDLLYRQLDENAIYYFETLNYYGNIVDDNSITINLNPRLFKNNHGTHYEGEIHNQLVYSENKYKAIYQLMQINHYGYMTKSIKSKNKRNRNIPILNDQIKKDPNDSFAHFNLGTEYAALNDNETALKHYYKSYEKFDPYNGYSYLLIFRIIFLNYKIKNYDTAFKFIDIGIKHYPKFTDLYFLKSLIFKDMNMPTLQIEALKECIELGEAPSELKCLYGIGSFKAYYELGNAYFALKDYDAAYNYYIETLKSKSDFLNPLYLIGDILKFKNTPMDNFKRIIEDLISSSPKSNHIIADLFYNVGLYEIALEYVEKCELSETITEELVLLKAKCLVMSGSFTKCIDMTNIVDDNSSNLYFSMYKVISSVLTNNYDKALSLLSNFKEDSLLGYNKKLLEVYSQFLKLFTKESTTLLSEDENEREYLDIILEICEILLINDKYDELKIAVHLLNLINNKFVLLNLGKLYFKHGYIEHAKKEIIRSIKEFEVYDSDSLDILQYCINNKDVS</sequence>
<proteinExistence type="predicted"/>
<dbReference type="AlphaFoldDB" id="A0A927W4J2"/>
<accession>A0A927W4J2</accession>
<gene>
    <name evidence="3" type="ORF">E7215_01560</name>
</gene>
<feature type="repeat" description="TPR" evidence="1">
    <location>
        <begin position="319"/>
        <end position="352"/>
    </location>
</feature>
<dbReference type="Pfam" id="PF00535">
    <property type="entry name" value="Glycos_transf_2"/>
    <property type="match status" value="1"/>
</dbReference>
<keyword evidence="1" id="KW-0802">TPR repeat</keyword>
<reference evidence="3" key="1">
    <citation type="submission" date="2019-04" db="EMBL/GenBank/DDBJ databases">
        <title>Evolution of Biomass-Degrading Anaerobic Consortia Revealed by Metagenomics.</title>
        <authorList>
            <person name="Peng X."/>
        </authorList>
    </citation>
    <scope>NUCLEOTIDE SEQUENCE</scope>
    <source>
        <strain evidence="3">SIG254</strain>
    </source>
</reference>
<dbReference type="Proteomes" id="UP000768462">
    <property type="component" value="Unassembled WGS sequence"/>
</dbReference>
<dbReference type="SUPFAM" id="SSF53448">
    <property type="entry name" value="Nucleotide-diphospho-sugar transferases"/>
    <property type="match status" value="1"/>
</dbReference>
<evidence type="ECO:0000259" key="2">
    <source>
        <dbReference type="Pfam" id="PF00535"/>
    </source>
</evidence>
<organism evidence="3 4">
    <name type="scientific">Clostridium sulfidigenes</name>
    <dbReference type="NCBI Taxonomy" id="318464"/>
    <lineage>
        <taxon>Bacteria</taxon>
        <taxon>Bacillati</taxon>
        <taxon>Bacillota</taxon>
        <taxon>Clostridia</taxon>
        <taxon>Eubacteriales</taxon>
        <taxon>Clostridiaceae</taxon>
        <taxon>Clostridium</taxon>
    </lineage>
</organism>
<dbReference type="SUPFAM" id="SSF48452">
    <property type="entry name" value="TPR-like"/>
    <property type="match status" value="2"/>
</dbReference>
<dbReference type="Gene3D" id="3.90.550.10">
    <property type="entry name" value="Spore Coat Polysaccharide Biosynthesis Protein SpsA, Chain A"/>
    <property type="match status" value="1"/>
</dbReference>
<evidence type="ECO:0000256" key="1">
    <source>
        <dbReference type="PROSITE-ProRule" id="PRU00339"/>
    </source>
</evidence>
<evidence type="ECO:0000313" key="3">
    <source>
        <dbReference type="EMBL" id="MBE6058851.1"/>
    </source>
</evidence>
<dbReference type="InterPro" id="IPR019734">
    <property type="entry name" value="TPR_rpt"/>
</dbReference>
<dbReference type="Gene3D" id="1.25.40.10">
    <property type="entry name" value="Tetratricopeptide repeat domain"/>
    <property type="match status" value="2"/>
</dbReference>
<feature type="domain" description="Glycosyltransferase 2-like" evidence="2">
    <location>
        <begin position="6"/>
        <end position="100"/>
    </location>
</feature>
<dbReference type="CDD" id="cd02511">
    <property type="entry name" value="Beta4Glucosyltransferase"/>
    <property type="match status" value="1"/>
</dbReference>
<dbReference type="InterPro" id="IPR001173">
    <property type="entry name" value="Glyco_trans_2-like"/>
</dbReference>
<dbReference type="PROSITE" id="PS50005">
    <property type="entry name" value="TPR"/>
    <property type="match status" value="1"/>
</dbReference>
<protein>
    <submittedName>
        <fullName evidence="3">Glycosyltransferase</fullName>
    </submittedName>
</protein>
<name>A0A927W4J2_9CLOT</name>
<dbReference type="EMBL" id="SVCM01000018">
    <property type="protein sequence ID" value="MBE6058851.1"/>
    <property type="molecule type" value="Genomic_DNA"/>
</dbReference>